<geneLocation type="plasmid" evidence="2 3">
    <name>pXL100</name>
</geneLocation>
<protein>
    <submittedName>
        <fullName evidence="2">Uncharacterized protein</fullName>
    </submittedName>
</protein>
<dbReference type="RefSeq" id="WP_024264335.1">
    <property type="nucleotide sequence ID" value="NC_023497.1"/>
</dbReference>
<feature type="region of interest" description="Disordered" evidence="1">
    <location>
        <begin position="33"/>
        <end position="54"/>
    </location>
</feature>
<proteinExistence type="predicted"/>
<keyword evidence="2" id="KW-0614">Plasmid</keyword>
<sequence>MHPQCESVRMVDRCSQCNPGYGDPNQAHEIYTATKNGTPLHAAEDSYAQRRKSR</sequence>
<evidence type="ECO:0000313" key="2">
    <source>
        <dbReference type="EMBL" id="AHJ58557.1"/>
    </source>
</evidence>
<evidence type="ECO:0000256" key="1">
    <source>
        <dbReference type="SAM" id="MobiDB-lite"/>
    </source>
</evidence>
<dbReference type="AlphaFoldDB" id="W6HZK1"/>
<accession>W6HZK1</accession>
<dbReference type="Proteomes" id="UP000013968">
    <property type="component" value="Plasmid pXL100"/>
</dbReference>
<dbReference type="HOGENOM" id="CLU_3039768_0_0_11"/>
<keyword evidence="3" id="KW-1185">Reference proteome</keyword>
<organism evidence="2 3">
    <name type="scientific">Amycolatopsis keratiniphila</name>
    <dbReference type="NCBI Taxonomy" id="129921"/>
    <lineage>
        <taxon>Bacteria</taxon>
        <taxon>Bacillati</taxon>
        <taxon>Actinomycetota</taxon>
        <taxon>Actinomycetes</taxon>
        <taxon>Pseudonocardiales</taxon>
        <taxon>Pseudonocardiaceae</taxon>
        <taxon>Amycolatopsis</taxon>
        <taxon>Amycolatopsis japonica group</taxon>
    </lineage>
</organism>
<gene>
    <name evidence="2" type="ORF">AORI_P042</name>
</gene>
<dbReference type="KEGG" id="aoi:AORI_P042"/>
<evidence type="ECO:0000313" key="3">
    <source>
        <dbReference type="Proteomes" id="UP000013968"/>
    </source>
</evidence>
<dbReference type="EMBL" id="CP003411">
    <property type="protein sequence ID" value="AHJ58557.1"/>
    <property type="molecule type" value="Genomic_DNA"/>
</dbReference>
<reference evidence="2 3" key="1">
    <citation type="journal article" date="2014" name="BMC Genomics">
        <title>Complete genome sequence and comparative genomic analyses of the vancomycin-producing Amycolatopsis orientalis.</title>
        <authorList>
            <person name="Xu L."/>
            <person name="Huang H."/>
            <person name="Wei W."/>
            <person name="Zhong Y."/>
            <person name="Tang B."/>
            <person name="Yuan H."/>
            <person name="Zhu L."/>
            <person name="Huang W."/>
            <person name="Ge M."/>
            <person name="Yang S."/>
            <person name="Zheng H."/>
            <person name="Jiang W."/>
            <person name="Chen D."/>
            <person name="Zhao G.P."/>
            <person name="Zhao W."/>
        </authorList>
    </citation>
    <scope>NUCLEOTIDE SEQUENCE [LARGE SCALE GENOMIC DNA]</scope>
    <source>
        <strain evidence="2 3">HCCB10007</strain>
        <plasmid evidence="2 3">pXL100</plasmid>
    </source>
</reference>
<name>W6HZK1_9PSEU</name>